<dbReference type="RefSeq" id="WP_307436188.1">
    <property type="nucleotide sequence ID" value="NZ_JAUSVK010000001.1"/>
</dbReference>
<protein>
    <recommendedName>
        <fullName evidence="8">ATP synthase subunit delta</fullName>
    </recommendedName>
    <alternativeName>
        <fullName evidence="8">ATP synthase F(1) sector subunit delta</fullName>
    </alternativeName>
    <alternativeName>
        <fullName evidence="8">F-type ATPase subunit delta</fullName>
        <shortName evidence="8">F-ATPase subunit delta</shortName>
    </alternativeName>
</protein>
<dbReference type="HAMAP" id="MF_01416">
    <property type="entry name" value="ATP_synth_delta_bact"/>
    <property type="match status" value="1"/>
</dbReference>
<evidence type="ECO:0000256" key="6">
    <source>
        <dbReference type="ARBA" id="ARBA00023196"/>
    </source>
</evidence>
<organism evidence="9 10">
    <name type="scientific">Labrys monachus</name>
    <dbReference type="NCBI Taxonomy" id="217067"/>
    <lineage>
        <taxon>Bacteria</taxon>
        <taxon>Pseudomonadati</taxon>
        <taxon>Pseudomonadota</taxon>
        <taxon>Alphaproteobacteria</taxon>
        <taxon>Hyphomicrobiales</taxon>
        <taxon>Xanthobacteraceae</taxon>
        <taxon>Labrys</taxon>
    </lineage>
</organism>
<keyword evidence="6 8" id="KW-0139">CF(1)</keyword>
<evidence type="ECO:0000256" key="8">
    <source>
        <dbReference type="HAMAP-Rule" id="MF_01416"/>
    </source>
</evidence>
<dbReference type="PRINTS" id="PR00125">
    <property type="entry name" value="ATPASEDELTA"/>
</dbReference>
<comment type="function">
    <text evidence="8">F(1)F(0) ATP synthase produces ATP from ADP in the presence of a proton or sodium gradient. F-type ATPases consist of two structural domains, F(1) containing the extramembraneous catalytic core and F(0) containing the membrane proton channel, linked together by a central stalk and a peripheral stalk. During catalysis, ATP synthesis in the catalytic domain of F(1) is coupled via a rotary mechanism of the central stalk subunits to proton translocation.</text>
</comment>
<dbReference type="SUPFAM" id="SSF47928">
    <property type="entry name" value="N-terminal domain of the delta subunit of the F1F0-ATP synthase"/>
    <property type="match status" value="1"/>
</dbReference>
<name>A0ABU0FNQ0_9HYPH</name>
<dbReference type="Pfam" id="PF00213">
    <property type="entry name" value="OSCP"/>
    <property type="match status" value="1"/>
</dbReference>
<evidence type="ECO:0000256" key="4">
    <source>
        <dbReference type="ARBA" id="ARBA00023065"/>
    </source>
</evidence>
<keyword evidence="10" id="KW-1185">Reference proteome</keyword>
<comment type="function">
    <text evidence="8">This protein is part of the stalk that links CF(0) to CF(1). It either transmits conformational changes from CF(0) to CF(1) or is implicated in proton conduction.</text>
</comment>
<dbReference type="Gene3D" id="1.10.520.20">
    <property type="entry name" value="N-terminal domain of the delta subunit of the F1F0-ATP synthase"/>
    <property type="match status" value="1"/>
</dbReference>
<evidence type="ECO:0000256" key="7">
    <source>
        <dbReference type="ARBA" id="ARBA00023310"/>
    </source>
</evidence>
<evidence type="ECO:0000256" key="5">
    <source>
        <dbReference type="ARBA" id="ARBA00023136"/>
    </source>
</evidence>
<keyword evidence="8" id="KW-1003">Cell membrane</keyword>
<keyword evidence="5 8" id="KW-0472">Membrane</keyword>
<keyword evidence="3 8" id="KW-0375">Hydrogen ion transport</keyword>
<comment type="subcellular location">
    <subcellularLocation>
        <location evidence="8">Cell membrane</location>
        <topology evidence="8">Peripheral membrane protein</topology>
    </subcellularLocation>
    <subcellularLocation>
        <location evidence="1">Membrane</location>
    </subcellularLocation>
</comment>
<dbReference type="InterPro" id="IPR000711">
    <property type="entry name" value="ATPase_OSCP/dsu"/>
</dbReference>
<keyword evidence="7 8" id="KW-0066">ATP synthesis</keyword>
<comment type="similarity">
    <text evidence="8">Belongs to the ATPase delta chain family.</text>
</comment>
<evidence type="ECO:0000313" key="9">
    <source>
        <dbReference type="EMBL" id="MDQ0396232.1"/>
    </source>
</evidence>
<dbReference type="InterPro" id="IPR026015">
    <property type="entry name" value="ATP_synth_OSCP/delta_N_sf"/>
</dbReference>
<evidence type="ECO:0000256" key="1">
    <source>
        <dbReference type="ARBA" id="ARBA00004370"/>
    </source>
</evidence>
<dbReference type="Proteomes" id="UP001237448">
    <property type="component" value="Unassembled WGS sequence"/>
</dbReference>
<sequence length="186" mass="19629">MAGVEPIVSGMAGRYALALFELASESDAIDAVIADLGRFTGLVEESPDLQRLVRSPVFSSEEQTRAIIAILDRAGIGGLAANFLKLAAHNRRLFAVGEMIRAFNALAAKARGLVSAEVTVAQLLSDENLDVLKNSLKTATGKDVTLNVKVDPGLIGGLIVKIGSRMIDASLKTKLQSIKIAMKEVG</sequence>
<evidence type="ECO:0000256" key="2">
    <source>
        <dbReference type="ARBA" id="ARBA00022448"/>
    </source>
</evidence>
<keyword evidence="2 8" id="KW-0813">Transport</keyword>
<evidence type="ECO:0000313" key="10">
    <source>
        <dbReference type="Proteomes" id="UP001237448"/>
    </source>
</evidence>
<keyword evidence="4 8" id="KW-0406">Ion transport</keyword>
<dbReference type="PANTHER" id="PTHR11910">
    <property type="entry name" value="ATP SYNTHASE DELTA CHAIN"/>
    <property type="match status" value="1"/>
</dbReference>
<gene>
    <name evidence="8" type="primary">atpH</name>
    <name evidence="9" type="ORF">J3R73_006024</name>
</gene>
<dbReference type="NCBIfam" id="TIGR01145">
    <property type="entry name" value="ATP_synt_delta"/>
    <property type="match status" value="1"/>
</dbReference>
<reference evidence="9 10" key="1">
    <citation type="submission" date="2023-07" db="EMBL/GenBank/DDBJ databases">
        <title>Genomic Encyclopedia of Type Strains, Phase IV (KMG-IV): sequencing the most valuable type-strain genomes for metagenomic binning, comparative biology and taxonomic classification.</title>
        <authorList>
            <person name="Goeker M."/>
        </authorList>
    </citation>
    <scope>NUCLEOTIDE SEQUENCE [LARGE SCALE GENOMIC DNA]</scope>
    <source>
        <strain evidence="9 10">DSM 5896</strain>
    </source>
</reference>
<accession>A0ABU0FNQ0</accession>
<comment type="caution">
    <text evidence="9">The sequence shown here is derived from an EMBL/GenBank/DDBJ whole genome shotgun (WGS) entry which is preliminary data.</text>
</comment>
<dbReference type="NCBIfam" id="NF004406">
    <property type="entry name" value="PRK05758.3-2"/>
    <property type="match status" value="1"/>
</dbReference>
<dbReference type="EMBL" id="JAUSVK010000001">
    <property type="protein sequence ID" value="MDQ0396232.1"/>
    <property type="molecule type" value="Genomic_DNA"/>
</dbReference>
<proteinExistence type="inferred from homology"/>
<evidence type="ECO:0000256" key="3">
    <source>
        <dbReference type="ARBA" id="ARBA00022781"/>
    </source>
</evidence>